<protein>
    <submittedName>
        <fullName evidence="4">DnaD domain protein</fullName>
    </submittedName>
</protein>
<dbReference type="Pfam" id="PF07261">
    <property type="entry name" value="DnaB_2"/>
    <property type="match status" value="1"/>
</dbReference>
<comment type="caution">
    <text evidence="4">The sequence shown here is derived from an EMBL/GenBank/DDBJ whole genome shotgun (WGS) entry which is preliminary data.</text>
</comment>
<dbReference type="PANTHER" id="PTHR37293:SF6">
    <property type="entry name" value="DNA REPLICATION PROTEIN DNAD"/>
    <property type="match status" value="1"/>
</dbReference>
<sequence>MIGLHAFQGFLLFLLKKMAITLVSGEITPKINEILCYQAVNRRYERENTIAHLREIINIDGSDKKERRKQMSKLLLDEKPLLIIPSLAKKVGLNESIILQQIHYWLQISDHTYEGYKWMYNTYDKWAEQFPWWSKATIRRLITKLEKLGIIVTGDFNKMKMDKTKWYRINYDALNDMSSPCAQNEQSRCSKLAVEESTLSTPLPESTTEITSDSKKEEEATSVAYHFFEQNGFGTISPYIAESIHNWIKDLSEELVIEAMKTAVENNSRNWRYVLAVLKDWSDKKIKTVKEVHAAQMAFRKRQSQNRKGNKTRKELTPDWLKNEQAESKEEEPSHAMSAEQFEREREELLQRIRNYKEKPK</sequence>
<dbReference type="PANTHER" id="PTHR37293">
    <property type="entry name" value="PHAGE REPLICATION PROTEIN-RELATED"/>
    <property type="match status" value="1"/>
</dbReference>
<feature type="region of interest" description="Disordered" evidence="2">
    <location>
        <begin position="299"/>
        <end position="344"/>
    </location>
</feature>
<dbReference type="InterPro" id="IPR053162">
    <property type="entry name" value="DnaD"/>
</dbReference>
<organism evidence="4 5">
    <name type="scientific">Metabacillus fastidiosus</name>
    <dbReference type="NCBI Taxonomy" id="1458"/>
    <lineage>
        <taxon>Bacteria</taxon>
        <taxon>Bacillati</taxon>
        <taxon>Bacillota</taxon>
        <taxon>Bacilli</taxon>
        <taxon>Bacillales</taxon>
        <taxon>Bacillaceae</taxon>
        <taxon>Metabacillus</taxon>
    </lineage>
</organism>
<feature type="compositionally biased region" description="Basic and acidic residues" evidence="2">
    <location>
        <begin position="312"/>
        <end position="334"/>
    </location>
</feature>
<feature type="compositionally biased region" description="Basic residues" evidence="2">
    <location>
        <begin position="299"/>
        <end position="311"/>
    </location>
</feature>
<dbReference type="InterPro" id="IPR034829">
    <property type="entry name" value="DnaD-like_sf"/>
</dbReference>
<name>A0ABU6NSS9_9BACI</name>
<comment type="similarity">
    <text evidence="1">Belongs to the DnaB/DnaD family.</text>
</comment>
<proteinExistence type="inferred from homology"/>
<gene>
    <name evidence="4" type="ORF">P9271_02375</name>
</gene>
<dbReference type="Proteomes" id="UP001342826">
    <property type="component" value="Unassembled WGS sequence"/>
</dbReference>
<dbReference type="RefSeq" id="WP_328014783.1">
    <property type="nucleotide sequence ID" value="NZ_JARTFS010000001.1"/>
</dbReference>
<evidence type="ECO:0000313" key="5">
    <source>
        <dbReference type="Proteomes" id="UP001342826"/>
    </source>
</evidence>
<evidence type="ECO:0000313" key="4">
    <source>
        <dbReference type="EMBL" id="MED4400204.1"/>
    </source>
</evidence>
<evidence type="ECO:0000259" key="3">
    <source>
        <dbReference type="Pfam" id="PF07261"/>
    </source>
</evidence>
<dbReference type="Gene3D" id="1.10.10.630">
    <property type="entry name" value="DnaD domain-like"/>
    <property type="match status" value="1"/>
</dbReference>
<dbReference type="SUPFAM" id="SSF158499">
    <property type="entry name" value="DnaD domain-like"/>
    <property type="match status" value="1"/>
</dbReference>
<feature type="region of interest" description="Disordered" evidence="2">
    <location>
        <begin position="196"/>
        <end position="216"/>
    </location>
</feature>
<dbReference type="EMBL" id="JARTFS010000001">
    <property type="protein sequence ID" value="MED4400204.1"/>
    <property type="molecule type" value="Genomic_DNA"/>
</dbReference>
<evidence type="ECO:0000256" key="1">
    <source>
        <dbReference type="ARBA" id="ARBA00093462"/>
    </source>
</evidence>
<reference evidence="4 5" key="1">
    <citation type="submission" date="2023-03" db="EMBL/GenBank/DDBJ databases">
        <title>Bacillus Genome Sequencing.</title>
        <authorList>
            <person name="Dunlap C."/>
        </authorList>
    </citation>
    <scope>NUCLEOTIDE SEQUENCE [LARGE SCALE GENOMIC DNA]</scope>
    <source>
        <strain evidence="4 5">NRS-1717</strain>
    </source>
</reference>
<feature type="domain" description="DnaB/C C-terminal" evidence="3">
    <location>
        <begin position="226"/>
        <end position="295"/>
    </location>
</feature>
<feature type="compositionally biased region" description="Low complexity" evidence="2">
    <location>
        <begin position="196"/>
        <end position="209"/>
    </location>
</feature>
<dbReference type="InterPro" id="IPR006343">
    <property type="entry name" value="DnaB/C_C"/>
</dbReference>
<keyword evidence="5" id="KW-1185">Reference proteome</keyword>
<accession>A0ABU6NSS9</accession>
<dbReference type="NCBIfam" id="TIGR01446">
    <property type="entry name" value="DnaD_dom"/>
    <property type="match status" value="1"/>
</dbReference>
<evidence type="ECO:0000256" key="2">
    <source>
        <dbReference type="SAM" id="MobiDB-lite"/>
    </source>
</evidence>